<gene>
    <name evidence="1" type="ORF">FA95DRAFT_836977</name>
</gene>
<reference evidence="1" key="1">
    <citation type="submission" date="2021-02" db="EMBL/GenBank/DDBJ databases">
        <authorList>
            <consortium name="DOE Joint Genome Institute"/>
            <person name="Ahrendt S."/>
            <person name="Looney B.P."/>
            <person name="Miyauchi S."/>
            <person name="Morin E."/>
            <person name="Drula E."/>
            <person name="Courty P.E."/>
            <person name="Chicoki N."/>
            <person name="Fauchery L."/>
            <person name="Kohler A."/>
            <person name="Kuo A."/>
            <person name="Labutti K."/>
            <person name="Pangilinan J."/>
            <person name="Lipzen A."/>
            <person name="Riley R."/>
            <person name="Andreopoulos W."/>
            <person name="He G."/>
            <person name="Johnson J."/>
            <person name="Barry K.W."/>
            <person name="Grigoriev I.V."/>
            <person name="Nagy L."/>
            <person name="Hibbett D."/>
            <person name="Henrissat B."/>
            <person name="Matheny P.B."/>
            <person name="Labbe J."/>
            <person name="Martin F."/>
        </authorList>
    </citation>
    <scope>NUCLEOTIDE SEQUENCE</scope>
    <source>
        <strain evidence="1">FP105234-sp</strain>
    </source>
</reference>
<evidence type="ECO:0000313" key="2">
    <source>
        <dbReference type="Proteomes" id="UP000814033"/>
    </source>
</evidence>
<evidence type="ECO:0000313" key="1">
    <source>
        <dbReference type="EMBL" id="KAI0049602.1"/>
    </source>
</evidence>
<protein>
    <submittedName>
        <fullName evidence="1">Tubulin nucleotide-binding domain-like protein</fullName>
    </submittedName>
</protein>
<sequence>MKEIIYIQAGSLSNYVGTHFWNAQQSYFTYDEDEPVLINHDVSFREGMSPEGQSTFCPRLLQFDRKSNFGALSTENQLYRELQQEADAAPLWSGPVDEIRQDPIPGSSYQTQLDEEVDEEPAELKRNAGKVPAVPSLQSSDVRYWSDFNRVYYLPRSVHKLPDPADWENAEGDWNSGREAFQRYEVDDALLEDSFRLFVEECDTFQGLQLQADSDSFGAFSISFLTAFRDEYPKVSSLAFPVLCAAVPGDIDLDDARGTRNAFNDALLFRALNELSTMNIPLQNPRLWTTGSWSDGFESTLRTPYETSAILSAHIETATLPLRLKEPEPLFRLCNRLDLYGNTPFVELSGAFPEALDPRATHNYTHPEAEKPVFEWSVTRGLTEHEQQQFDDARTSLSVPFSSLHASVPYPLPSSYPSFFRRPDLNAVSKRTSRGIYTRPRTAPLVSSLGLSNALPEMFSRYTAFVDTCVRRRTGWQGVGIDEDDARELRDSLWVLRDNYGDAEASGDDLGEDEDAS</sequence>
<dbReference type="EMBL" id="MU275871">
    <property type="protein sequence ID" value="KAI0049602.1"/>
    <property type="molecule type" value="Genomic_DNA"/>
</dbReference>
<comment type="caution">
    <text evidence="1">The sequence shown here is derived from an EMBL/GenBank/DDBJ whole genome shotgun (WGS) entry which is preliminary data.</text>
</comment>
<proteinExistence type="predicted"/>
<keyword evidence="2" id="KW-1185">Reference proteome</keyword>
<dbReference type="Proteomes" id="UP000814033">
    <property type="component" value="Unassembled WGS sequence"/>
</dbReference>
<reference evidence="1" key="2">
    <citation type="journal article" date="2022" name="New Phytol.">
        <title>Evolutionary transition to the ectomycorrhizal habit in the genomes of a hyperdiverse lineage of mushroom-forming fungi.</title>
        <authorList>
            <person name="Looney B."/>
            <person name="Miyauchi S."/>
            <person name="Morin E."/>
            <person name="Drula E."/>
            <person name="Courty P.E."/>
            <person name="Kohler A."/>
            <person name="Kuo A."/>
            <person name="LaButti K."/>
            <person name="Pangilinan J."/>
            <person name="Lipzen A."/>
            <person name="Riley R."/>
            <person name="Andreopoulos W."/>
            <person name="He G."/>
            <person name="Johnson J."/>
            <person name="Nolan M."/>
            <person name="Tritt A."/>
            <person name="Barry K.W."/>
            <person name="Grigoriev I.V."/>
            <person name="Nagy L.G."/>
            <person name="Hibbett D."/>
            <person name="Henrissat B."/>
            <person name="Matheny P.B."/>
            <person name="Labbe J."/>
            <person name="Martin F.M."/>
        </authorList>
    </citation>
    <scope>NUCLEOTIDE SEQUENCE</scope>
    <source>
        <strain evidence="1">FP105234-sp</strain>
    </source>
</reference>
<organism evidence="1 2">
    <name type="scientific">Auriscalpium vulgare</name>
    <dbReference type="NCBI Taxonomy" id="40419"/>
    <lineage>
        <taxon>Eukaryota</taxon>
        <taxon>Fungi</taxon>
        <taxon>Dikarya</taxon>
        <taxon>Basidiomycota</taxon>
        <taxon>Agaricomycotina</taxon>
        <taxon>Agaricomycetes</taxon>
        <taxon>Russulales</taxon>
        <taxon>Auriscalpiaceae</taxon>
        <taxon>Auriscalpium</taxon>
    </lineage>
</organism>
<accession>A0ACB8S0H8</accession>
<name>A0ACB8S0H8_9AGAM</name>